<dbReference type="PANTHER" id="PTHR45138:SF9">
    <property type="entry name" value="DIGUANYLATE CYCLASE DGCM-RELATED"/>
    <property type="match status" value="1"/>
</dbReference>
<dbReference type="SUPFAM" id="SSF55073">
    <property type="entry name" value="Nucleotide cyclase"/>
    <property type="match status" value="1"/>
</dbReference>
<dbReference type="PROSITE" id="PS50887">
    <property type="entry name" value="GGDEF"/>
    <property type="match status" value="1"/>
</dbReference>
<dbReference type="Proteomes" id="UP000317315">
    <property type="component" value="Unassembled WGS sequence"/>
</dbReference>
<keyword evidence="6" id="KW-1185">Reference proteome</keyword>
<dbReference type="InterPro" id="IPR043128">
    <property type="entry name" value="Rev_trsase/Diguanyl_cyclase"/>
</dbReference>
<comment type="catalytic activity">
    <reaction evidence="2">
        <text>2 GTP = 3',3'-c-di-GMP + 2 diphosphate</text>
        <dbReference type="Rhea" id="RHEA:24898"/>
        <dbReference type="ChEBI" id="CHEBI:33019"/>
        <dbReference type="ChEBI" id="CHEBI:37565"/>
        <dbReference type="ChEBI" id="CHEBI:58805"/>
        <dbReference type="EC" id="2.7.7.65"/>
    </reaction>
</comment>
<dbReference type="NCBIfam" id="TIGR00254">
    <property type="entry name" value="GGDEF"/>
    <property type="match status" value="1"/>
</dbReference>
<dbReference type="EMBL" id="FXTM01000004">
    <property type="protein sequence ID" value="SMO43984.1"/>
    <property type="molecule type" value="Genomic_DNA"/>
</dbReference>
<proteinExistence type="predicted"/>
<protein>
    <recommendedName>
        <fullName evidence="1">diguanylate cyclase</fullName>
        <ecNumber evidence="1">2.7.7.65</ecNumber>
    </recommendedName>
</protein>
<feature type="coiled-coil region" evidence="3">
    <location>
        <begin position="109"/>
        <end position="198"/>
    </location>
</feature>
<dbReference type="AlphaFoldDB" id="A0A521BA56"/>
<dbReference type="CDD" id="cd01949">
    <property type="entry name" value="GGDEF"/>
    <property type="match status" value="1"/>
</dbReference>
<dbReference type="OrthoDB" id="9805474at2"/>
<reference evidence="5 6" key="1">
    <citation type="submission" date="2017-05" db="EMBL/GenBank/DDBJ databases">
        <authorList>
            <person name="Varghese N."/>
            <person name="Submissions S."/>
        </authorList>
    </citation>
    <scope>NUCLEOTIDE SEQUENCE [LARGE SCALE GENOMIC DNA]</scope>
    <source>
        <strain evidence="5 6">DSM 16304</strain>
    </source>
</reference>
<sequence length="362" mass="42126">MGEKSIECKLLKEVRQRKKLTPEELRKITEIAREELQFLVRNNIPLIPENYVLWFDIFCYLKENNLKLSDLEILGLFKEKYPTSSEVEKVLVEVESKDSEDKELLRRISGEILEEIDKAIKNLEEHNENLAEKEKSIKEAKENIEDASVKGMVGEILNEVRMIREQNDSLRKKLEEANERIKKLSEELEEKNREASIDFLTQVANRASFDRALTDMVNDFYRRNYPFALIMIDIDDFKKINDTYGHQAGDYVLQELARVLKGQLRARDIIARYGGEEFAIILPGVTFSQAIRIAERLRKSIEKHLFKYKEHEIPVTISVGVAMMREGLDETSIVEQADKALYLAKRSGKNQVKTDLDVELEE</sequence>
<evidence type="ECO:0000256" key="1">
    <source>
        <dbReference type="ARBA" id="ARBA00012528"/>
    </source>
</evidence>
<feature type="domain" description="GGDEF" evidence="4">
    <location>
        <begin position="225"/>
        <end position="357"/>
    </location>
</feature>
<dbReference type="EC" id="2.7.7.65" evidence="1"/>
<name>A0A521BA56_9BACT</name>
<evidence type="ECO:0000313" key="5">
    <source>
        <dbReference type="EMBL" id="SMO43984.1"/>
    </source>
</evidence>
<dbReference type="InterPro" id="IPR029787">
    <property type="entry name" value="Nucleotide_cyclase"/>
</dbReference>
<accession>A0A521BA56</accession>
<dbReference type="Pfam" id="PF00990">
    <property type="entry name" value="GGDEF"/>
    <property type="match status" value="1"/>
</dbReference>
<organism evidence="5 6">
    <name type="scientific">Balnearium lithotrophicum</name>
    <dbReference type="NCBI Taxonomy" id="223788"/>
    <lineage>
        <taxon>Bacteria</taxon>
        <taxon>Pseudomonadati</taxon>
        <taxon>Aquificota</taxon>
        <taxon>Aquificia</taxon>
        <taxon>Desulfurobacteriales</taxon>
        <taxon>Desulfurobacteriaceae</taxon>
        <taxon>Balnearium</taxon>
    </lineage>
</organism>
<evidence type="ECO:0000256" key="3">
    <source>
        <dbReference type="SAM" id="Coils"/>
    </source>
</evidence>
<dbReference type="InterPro" id="IPR000160">
    <property type="entry name" value="GGDEF_dom"/>
</dbReference>
<dbReference type="GO" id="GO:0052621">
    <property type="term" value="F:diguanylate cyclase activity"/>
    <property type="evidence" value="ECO:0007669"/>
    <property type="project" value="UniProtKB-EC"/>
</dbReference>
<evidence type="ECO:0000313" key="6">
    <source>
        <dbReference type="Proteomes" id="UP000317315"/>
    </source>
</evidence>
<dbReference type="FunFam" id="3.30.70.270:FF:000001">
    <property type="entry name" value="Diguanylate cyclase domain protein"/>
    <property type="match status" value="1"/>
</dbReference>
<dbReference type="PANTHER" id="PTHR45138">
    <property type="entry name" value="REGULATORY COMPONENTS OF SENSORY TRANSDUCTION SYSTEM"/>
    <property type="match status" value="1"/>
</dbReference>
<dbReference type="Gene3D" id="3.30.70.270">
    <property type="match status" value="1"/>
</dbReference>
<dbReference type="InterPro" id="IPR050469">
    <property type="entry name" value="Diguanylate_Cyclase"/>
</dbReference>
<gene>
    <name evidence="5" type="ORF">SAMN06269117_10494</name>
</gene>
<evidence type="ECO:0000256" key="2">
    <source>
        <dbReference type="ARBA" id="ARBA00034247"/>
    </source>
</evidence>
<keyword evidence="3" id="KW-0175">Coiled coil</keyword>
<dbReference type="SMART" id="SM00267">
    <property type="entry name" value="GGDEF"/>
    <property type="match status" value="1"/>
</dbReference>
<dbReference type="RefSeq" id="WP_142934248.1">
    <property type="nucleotide sequence ID" value="NZ_FXTM01000004.1"/>
</dbReference>
<evidence type="ECO:0000259" key="4">
    <source>
        <dbReference type="PROSITE" id="PS50887"/>
    </source>
</evidence>